<name>A0A1A9VMG8_GLOAU</name>
<proteinExistence type="predicted"/>
<keyword evidence="1" id="KW-1133">Transmembrane helix</keyword>
<reference evidence="2" key="1">
    <citation type="submission" date="2020-05" db="UniProtKB">
        <authorList>
            <consortium name="EnsemblMetazoa"/>
        </authorList>
    </citation>
    <scope>IDENTIFICATION</scope>
    <source>
        <strain evidence="2">TTRI</strain>
    </source>
</reference>
<accession>A0A1A9VMG8</accession>
<dbReference type="AlphaFoldDB" id="A0A1A9VMG8"/>
<dbReference type="Proteomes" id="UP000078200">
    <property type="component" value="Unassembled WGS sequence"/>
</dbReference>
<keyword evidence="3" id="KW-1185">Reference proteome</keyword>
<evidence type="ECO:0000313" key="2">
    <source>
        <dbReference type="EnsemblMetazoa" id="GAUT041647-PA"/>
    </source>
</evidence>
<keyword evidence="1" id="KW-0812">Transmembrane</keyword>
<feature type="transmembrane region" description="Helical" evidence="1">
    <location>
        <begin position="12"/>
        <end position="30"/>
    </location>
</feature>
<organism evidence="2 3">
    <name type="scientific">Glossina austeni</name>
    <name type="common">Savannah tsetse fly</name>
    <dbReference type="NCBI Taxonomy" id="7395"/>
    <lineage>
        <taxon>Eukaryota</taxon>
        <taxon>Metazoa</taxon>
        <taxon>Ecdysozoa</taxon>
        <taxon>Arthropoda</taxon>
        <taxon>Hexapoda</taxon>
        <taxon>Insecta</taxon>
        <taxon>Pterygota</taxon>
        <taxon>Neoptera</taxon>
        <taxon>Endopterygota</taxon>
        <taxon>Diptera</taxon>
        <taxon>Brachycera</taxon>
        <taxon>Muscomorpha</taxon>
        <taxon>Hippoboscoidea</taxon>
        <taxon>Glossinidae</taxon>
        <taxon>Glossina</taxon>
    </lineage>
</organism>
<evidence type="ECO:0000256" key="1">
    <source>
        <dbReference type="SAM" id="Phobius"/>
    </source>
</evidence>
<evidence type="ECO:0000313" key="3">
    <source>
        <dbReference type="Proteomes" id="UP000078200"/>
    </source>
</evidence>
<dbReference type="EnsemblMetazoa" id="GAUT041647-RA">
    <property type="protein sequence ID" value="GAUT041647-PA"/>
    <property type="gene ID" value="GAUT041647"/>
</dbReference>
<protein>
    <submittedName>
        <fullName evidence="2">Uncharacterized protein</fullName>
    </submittedName>
</protein>
<dbReference type="VEuPathDB" id="VectorBase:GAUT041647"/>
<sequence>MDKKRNLCLQSHIYPACVFVGMHIIAGLMPDMVNENCAILVVCVAYVFIVTLTTLIINWVPGSYLDTCNSETVDDCQAADWQRDDSRHDFINCISQSCVSQDLL</sequence>
<keyword evidence="1" id="KW-0472">Membrane</keyword>
<feature type="transmembrane region" description="Helical" evidence="1">
    <location>
        <begin position="37"/>
        <end position="60"/>
    </location>
</feature>